<evidence type="ECO:0000313" key="1">
    <source>
        <dbReference type="EMBL" id="TEB13353.1"/>
    </source>
</evidence>
<reference evidence="1 2" key="1">
    <citation type="journal article" date="2018" name="Environ. Microbiol.">
        <title>Novel energy conservation strategies and behaviour of Pelotomaculum schinkii driving syntrophic propionate catabolism.</title>
        <authorList>
            <person name="Hidalgo-Ahumada C.A.P."/>
            <person name="Nobu M.K."/>
            <person name="Narihiro T."/>
            <person name="Tamaki H."/>
            <person name="Liu W.T."/>
            <person name="Kamagata Y."/>
            <person name="Stams A.J.M."/>
            <person name="Imachi H."/>
            <person name="Sousa D.Z."/>
        </authorList>
    </citation>
    <scope>NUCLEOTIDE SEQUENCE [LARGE SCALE GENOMIC DNA]</scope>
    <source>
        <strain evidence="1 2">MGP</strain>
    </source>
</reference>
<dbReference type="AlphaFoldDB" id="A0A4Y7RWX3"/>
<proteinExistence type="predicted"/>
<dbReference type="EMBL" id="QFFZ01000002">
    <property type="protein sequence ID" value="TEB13353.1"/>
    <property type="molecule type" value="Genomic_DNA"/>
</dbReference>
<comment type="caution">
    <text evidence="1">The sequence shown here is derived from an EMBL/GenBank/DDBJ whole genome shotgun (WGS) entry which is preliminary data.</text>
</comment>
<dbReference type="OrthoDB" id="1938209at2"/>
<keyword evidence="2" id="KW-1185">Reference proteome</keyword>
<sequence length="644" mass="69188">MAFEEALPEWNNAGTEPLQAKKDAGWEATEKPPADWFNWLFNRNYKCLSEIRQNASDTEGRISIHDRELANIEAVLDIDNRAISGNSKFYDLLDGTNTYSTGKIDMTRTFALNPINANQTSTVVDDITGFAAGQEVTVFDDVNSEEIIVTAVNAGTKALTHTATTQSYKAHANICRSSVEILGKRMRFDGWRTGGVGTGLLEYISGLEITHDIRSAAISPDKKFIVFGVRTDYNDSTALGFFRTYEFDHITGQIGAKVWEDSCGANVFPIITGIQFTNNGNFIVVRSTLINGGSPRVTTLAFDKVTGRVGTTAISVLANQTYALLNNANTYLIAVSSTTLNVFPFNAETGVIGAVFATKTVLRLYGSPIITANDNFIIAPVDGSPYIAVYPITNGVVGDKLADPATLPPAAPYNVMLSPSNNFLGLVPAASPYVMVYNFNPVTGAIGTKLNNPPTLPASYCNAVGFVSDNCIWAFCNMTPFVYTYLLTTSAIGDAINQTLIESPGAALSLGFVSDNYILGIGTTSLLGVKLYKMRTEEVIPLLTGVARYNITPAGTTDETVAWVEHEKDAGFAVDGALSIVDTAANESYAAMTKTSTDLSASVTEDQFIGDVVTAEEKVTLKLTLSRTLTSVDKAITKILGRVG</sequence>
<dbReference type="InterPro" id="IPR015943">
    <property type="entry name" value="WD40/YVTN_repeat-like_dom_sf"/>
</dbReference>
<name>A0A4Y7RWX3_9FIRM</name>
<dbReference type="Proteomes" id="UP000297597">
    <property type="component" value="Unassembled WGS sequence"/>
</dbReference>
<gene>
    <name evidence="1" type="ORF">Pmgp_00247</name>
</gene>
<organism evidence="1 2">
    <name type="scientific">Pelotomaculum propionicicum</name>
    <dbReference type="NCBI Taxonomy" id="258475"/>
    <lineage>
        <taxon>Bacteria</taxon>
        <taxon>Bacillati</taxon>
        <taxon>Bacillota</taxon>
        <taxon>Clostridia</taxon>
        <taxon>Eubacteriales</taxon>
        <taxon>Desulfotomaculaceae</taxon>
        <taxon>Pelotomaculum</taxon>
    </lineage>
</organism>
<protein>
    <submittedName>
        <fullName evidence="1">Uncharacterized protein</fullName>
    </submittedName>
</protein>
<dbReference type="RefSeq" id="WP_134212148.1">
    <property type="nucleotide sequence ID" value="NZ_QFFZ01000002.1"/>
</dbReference>
<dbReference type="Gene3D" id="2.130.10.10">
    <property type="entry name" value="YVTN repeat-like/Quinoprotein amine dehydrogenase"/>
    <property type="match status" value="1"/>
</dbReference>
<evidence type="ECO:0000313" key="2">
    <source>
        <dbReference type="Proteomes" id="UP000297597"/>
    </source>
</evidence>
<accession>A0A4Y7RWX3</accession>
<dbReference type="SUPFAM" id="SSF69322">
    <property type="entry name" value="Tricorn protease domain 2"/>
    <property type="match status" value="1"/>
</dbReference>